<reference evidence="1" key="1">
    <citation type="journal article" date="2019" name="Environ. Microbiol.">
        <title>Fungal ecological strategies reflected in gene transcription - a case study of two litter decomposers.</title>
        <authorList>
            <person name="Barbi F."/>
            <person name="Kohler A."/>
            <person name="Barry K."/>
            <person name="Baskaran P."/>
            <person name="Daum C."/>
            <person name="Fauchery L."/>
            <person name="Ihrmark K."/>
            <person name="Kuo A."/>
            <person name="LaButti K."/>
            <person name="Lipzen A."/>
            <person name="Morin E."/>
            <person name="Grigoriev I.V."/>
            <person name="Henrissat B."/>
            <person name="Lindahl B."/>
            <person name="Martin F."/>
        </authorList>
    </citation>
    <scope>NUCLEOTIDE SEQUENCE</scope>
    <source>
        <strain evidence="1">JB14</strain>
    </source>
</reference>
<accession>A0A6A4H9P3</accession>
<organism evidence="1 2">
    <name type="scientific">Gymnopus androsaceus JB14</name>
    <dbReference type="NCBI Taxonomy" id="1447944"/>
    <lineage>
        <taxon>Eukaryota</taxon>
        <taxon>Fungi</taxon>
        <taxon>Dikarya</taxon>
        <taxon>Basidiomycota</taxon>
        <taxon>Agaricomycotina</taxon>
        <taxon>Agaricomycetes</taxon>
        <taxon>Agaricomycetidae</taxon>
        <taxon>Agaricales</taxon>
        <taxon>Marasmiineae</taxon>
        <taxon>Omphalotaceae</taxon>
        <taxon>Gymnopus</taxon>
    </lineage>
</organism>
<dbReference type="EMBL" id="ML769552">
    <property type="protein sequence ID" value="KAE9394338.1"/>
    <property type="molecule type" value="Genomic_DNA"/>
</dbReference>
<keyword evidence="2" id="KW-1185">Reference proteome</keyword>
<name>A0A6A4H9P3_9AGAR</name>
<evidence type="ECO:0000313" key="1">
    <source>
        <dbReference type="EMBL" id="KAE9394338.1"/>
    </source>
</evidence>
<protein>
    <submittedName>
        <fullName evidence="1">Uncharacterized protein</fullName>
    </submittedName>
</protein>
<evidence type="ECO:0000313" key="2">
    <source>
        <dbReference type="Proteomes" id="UP000799118"/>
    </source>
</evidence>
<dbReference type="Proteomes" id="UP000799118">
    <property type="component" value="Unassembled WGS sequence"/>
</dbReference>
<dbReference type="AlphaFoldDB" id="A0A6A4H9P3"/>
<proteinExistence type="predicted"/>
<gene>
    <name evidence="1" type="ORF">BT96DRAFT_943253</name>
</gene>
<sequence length="247" mass="28182">MVHGLELDEITWEKWSMASGKRFIDDILPVRTGGECWRLLFEDQYMDILHGPQIVFTLRVVAQKVALARRSLVWTITGPGWVHLREAAPNEEVLSAWVKTYRVPCPLLCHLRQPPPRRTPHLLRRRPAAVLSRWFQPQLLVASQSSSLGAALSKAPNSLLASGRCLQLSESLRIPRQACVWSGQERVKERRERREFDFIYINLSGQLQILPYLMDLAYPIMRDCNRGGLDKEEEATALADLESEGDG</sequence>